<reference evidence="1 2" key="2">
    <citation type="journal article" date="2013" name="Genome Biol. Evol.">
        <title>Genome sequencing of Giardia lamblia genotypes A2 and B isolates (DH and GS) and comparative analysis with the genomes of genotypes A1 and E (WB and Pig).</title>
        <authorList>
            <person name="Adam R.D."/>
            <person name="Dahlstrom E.W."/>
            <person name="Martens C.A."/>
            <person name="Bruno D.P."/>
            <person name="Barbian K.D."/>
            <person name="Ricklefs S.M."/>
            <person name="Hernandez M.M."/>
            <person name="Narla N.P."/>
            <person name="Patel R.B."/>
            <person name="Porcella S.F."/>
            <person name="Nash T.E."/>
        </authorList>
    </citation>
    <scope>NUCLEOTIDE SEQUENCE [LARGE SCALE GENOMIC DNA]</scope>
    <source>
        <strain evidence="1 2">GS</strain>
    </source>
</reference>
<proteinExistence type="predicted"/>
<comment type="caution">
    <text evidence="1">The sequence shown here is derived from an EMBL/GenBank/DDBJ whole genome shotgun (WGS) entry which is preliminary data.</text>
</comment>
<dbReference type="EMBL" id="AHHH01000126">
    <property type="protein sequence ID" value="ESU41465.1"/>
    <property type="molecule type" value="Genomic_DNA"/>
</dbReference>
<sequence length="307" mass="33470">VIGGGTKLPLMGTQVEELANGILSLADKVGFTSIDINAAHRLIKFVQDFCLSAHRPIRLNFSDVIDRSLTVFNEEKGVRSKTVEDFFCSFSALLFKTPLGRLAVTRLFTALQTQQQSVKGFDSLGGSRIKEPLDVIQIKLVPDDPSDAVQAAAAQEQSSEYAPCGFRNCNLHPAFNSTVGHYTLTPECSISSDEDNVTYKPYDVENISDSSDDDNALPMIQTGPSKTEQNPPWNQLPQDLIEEPAVCFLCDSLMAQFSKSAPLPTVASQFDKIEPFLIPPPSASHRAFGGYGPALNQLLERNCQLGA</sequence>
<dbReference type="VEuPathDB" id="GiardiaDB:DHA2_11139"/>
<dbReference type="OrthoDB" id="10250210at2759"/>
<organism evidence="1 2">
    <name type="scientific">Giardia intestinalis</name>
    <name type="common">Giardia lamblia</name>
    <dbReference type="NCBI Taxonomy" id="5741"/>
    <lineage>
        <taxon>Eukaryota</taxon>
        <taxon>Metamonada</taxon>
        <taxon>Diplomonadida</taxon>
        <taxon>Hexamitidae</taxon>
        <taxon>Giardiinae</taxon>
        <taxon>Giardia</taxon>
    </lineage>
</organism>
<protein>
    <submittedName>
        <fullName evidence="1">Uncharacterized protein</fullName>
    </submittedName>
</protein>
<name>V6TWR6_GIAIN</name>
<dbReference type="AlphaFoldDB" id="V6TWR6"/>
<dbReference type="VEuPathDB" id="GiardiaDB:GL50803_0011139"/>
<dbReference type="Proteomes" id="UP000018040">
    <property type="component" value="Unassembled WGS sequence"/>
</dbReference>
<evidence type="ECO:0000313" key="1">
    <source>
        <dbReference type="EMBL" id="ESU41465.1"/>
    </source>
</evidence>
<evidence type="ECO:0000313" key="2">
    <source>
        <dbReference type="Proteomes" id="UP000018040"/>
    </source>
</evidence>
<gene>
    <name evidence="1" type="ORF">GSB_11139</name>
</gene>
<dbReference type="VEuPathDB" id="GiardiaDB:GL50581_3703"/>
<accession>V6TWR6</accession>
<feature type="non-terminal residue" evidence="1">
    <location>
        <position position="1"/>
    </location>
</feature>
<dbReference type="VEuPathDB" id="GiardiaDB:QR46_3860"/>
<reference evidence="2" key="1">
    <citation type="submission" date="2012-02" db="EMBL/GenBank/DDBJ databases">
        <title>Genome sequencing of Giardia lamblia Genotypes A2 and B isolates (DH and GS) and comparative analysis with the genomes of Genotypes A1 and E (WB and Pig).</title>
        <authorList>
            <person name="Adam R."/>
            <person name="Dahlstrom E."/>
            <person name="Martens C."/>
            <person name="Bruno D."/>
            <person name="Barbian K."/>
            <person name="Porcella S.F."/>
            <person name="Nash T."/>
        </authorList>
    </citation>
    <scope>NUCLEOTIDE SEQUENCE</scope>
    <source>
        <strain evidence="2">GS</strain>
    </source>
</reference>